<comment type="subcellular location">
    <subcellularLocation>
        <location evidence="1 9">Cell membrane</location>
        <topology evidence="1 9">Single-pass membrane protein</topology>
    </subcellularLocation>
</comment>
<evidence type="ECO:0000256" key="9">
    <source>
        <dbReference type="HAMAP-Rule" id="MF_00236"/>
    </source>
</evidence>
<keyword evidence="2 9" id="KW-0813">Transport</keyword>
<evidence type="ECO:0000256" key="2">
    <source>
        <dbReference type="ARBA" id="ARBA00022448"/>
    </source>
</evidence>
<dbReference type="GO" id="GO:0033281">
    <property type="term" value="C:TAT protein transport complex"/>
    <property type="evidence" value="ECO:0007669"/>
    <property type="project" value="UniProtKB-UniRule"/>
</dbReference>
<name>A0A0E3H8B0_METTT</name>
<dbReference type="NCBIfam" id="TIGR01411">
    <property type="entry name" value="tatAE"/>
    <property type="match status" value="1"/>
</dbReference>
<evidence type="ECO:0000256" key="8">
    <source>
        <dbReference type="ARBA" id="ARBA00023136"/>
    </source>
</evidence>
<protein>
    <recommendedName>
        <fullName evidence="9">Sec-independent protein translocase protein TatA</fullName>
    </recommendedName>
</protein>
<reference evidence="10 11" key="1">
    <citation type="submission" date="2014-07" db="EMBL/GenBank/DDBJ databases">
        <title>Methanogenic archaea and the global carbon cycle.</title>
        <authorList>
            <person name="Henriksen J.R."/>
            <person name="Luke J."/>
            <person name="Reinhart S."/>
            <person name="Benedict M.N."/>
            <person name="Youngblut N.D."/>
            <person name="Metcalf M.E."/>
            <person name="Whitaker R.J."/>
            <person name="Metcalf W.W."/>
        </authorList>
    </citation>
    <scope>NUCLEOTIDE SEQUENCE [LARGE SCALE GENOMIC DNA]</scope>
    <source>
        <strain evidence="11">ATCC 43570 / DSM 1825 / OCM 12 / VKM B-1830 / TM-1</strain>
    </source>
</reference>
<dbReference type="PANTHER" id="PTHR42982:SF1">
    <property type="entry name" value="SEC-INDEPENDENT PROTEIN TRANSLOCASE PROTEIN TATA"/>
    <property type="match status" value="1"/>
</dbReference>
<dbReference type="OrthoDB" id="27754at2157"/>
<comment type="function">
    <text evidence="9">Part of the twin-arginine translocation (Tat) system that transports large folded proteins containing a characteristic twin-arginine motif in their signal peptide across membranes. TatA could form the protein-conducting channel of the Tat system.</text>
</comment>
<evidence type="ECO:0000256" key="5">
    <source>
        <dbReference type="ARBA" id="ARBA00022927"/>
    </source>
</evidence>
<organism evidence="10 11">
    <name type="scientific">Methanosarcina thermophila (strain ATCC 43570 / DSM 1825 / OCM 12 / VKM B-1830 / TM-1)</name>
    <dbReference type="NCBI Taxonomy" id="523844"/>
    <lineage>
        <taxon>Archaea</taxon>
        <taxon>Methanobacteriati</taxon>
        <taxon>Methanobacteriota</taxon>
        <taxon>Stenosarchaea group</taxon>
        <taxon>Methanomicrobia</taxon>
        <taxon>Methanosarcinales</taxon>
        <taxon>Methanosarcinaceae</taxon>
        <taxon>Methanosarcina</taxon>
    </lineage>
</organism>
<evidence type="ECO:0000256" key="4">
    <source>
        <dbReference type="ARBA" id="ARBA00022692"/>
    </source>
</evidence>
<dbReference type="AlphaFoldDB" id="A0A0E3H8B0"/>
<evidence type="ECO:0000313" key="11">
    <source>
        <dbReference type="Proteomes" id="UP000066529"/>
    </source>
</evidence>
<dbReference type="Pfam" id="PF02416">
    <property type="entry name" value="TatA_B_E"/>
    <property type="match status" value="1"/>
</dbReference>
<keyword evidence="3 9" id="KW-1003">Cell membrane</keyword>
<keyword evidence="8 9" id="KW-0472">Membrane</keyword>
<dbReference type="HOGENOM" id="CLU_086034_3_2_2"/>
<dbReference type="InterPro" id="IPR003369">
    <property type="entry name" value="TatA/B/E"/>
</dbReference>
<accession>A0A0E3H8B0</accession>
<proteinExistence type="inferred from homology"/>
<dbReference type="InterPro" id="IPR006312">
    <property type="entry name" value="TatA/E"/>
</dbReference>
<evidence type="ECO:0000313" key="10">
    <source>
        <dbReference type="EMBL" id="AKB12039.1"/>
    </source>
</evidence>
<dbReference type="Gene3D" id="1.20.5.3310">
    <property type="match status" value="1"/>
</dbReference>
<evidence type="ECO:0000256" key="7">
    <source>
        <dbReference type="ARBA" id="ARBA00023010"/>
    </source>
</evidence>
<dbReference type="GeneID" id="41601720"/>
<sequence>MIGTNELLMIFGVIVLLFGASKLPELARSMGSSMGEFKKAQRESELSLKEFERSLKEPAASKSKIQETAEKLGIDIRGKTDEQLLDEIQKSAEKPKEVSEP</sequence>
<keyword evidence="4 9" id="KW-0812">Transmembrane</keyword>
<evidence type="ECO:0000256" key="1">
    <source>
        <dbReference type="ARBA" id="ARBA00004162"/>
    </source>
</evidence>
<dbReference type="PATRIC" id="fig|523844.20.peg.366"/>
<evidence type="ECO:0000256" key="6">
    <source>
        <dbReference type="ARBA" id="ARBA00022989"/>
    </source>
</evidence>
<dbReference type="PANTHER" id="PTHR42982">
    <property type="entry name" value="SEC-INDEPENDENT PROTEIN TRANSLOCASE PROTEIN TATA"/>
    <property type="match status" value="1"/>
</dbReference>
<dbReference type="STRING" id="523844.MSTHT_0281"/>
<keyword evidence="6 9" id="KW-1133">Transmembrane helix</keyword>
<comment type="similarity">
    <text evidence="9">Belongs to the TatA/E family.</text>
</comment>
<dbReference type="GO" id="GO:0008320">
    <property type="term" value="F:protein transmembrane transporter activity"/>
    <property type="evidence" value="ECO:0007669"/>
    <property type="project" value="UniProtKB-UniRule"/>
</dbReference>
<dbReference type="KEGG" id="mthr:MSTHT_0281"/>
<dbReference type="RefSeq" id="WP_048166275.1">
    <property type="nucleotide sequence ID" value="NZ_CP009501.1"/>
</dbReference>
<comment type="subunit">
    <text evidence="9">Forms a complex with TatC.</text>
</comment>
<keyword evidence="7 9" id="KW-0811">Translocation</keyword>
<keyword evidence="5 9" id="KW-0653">Protein transport</keyword>
<dbReference type="Proteomes" id="UP000066529">
    <property type="component" value="Chromosome"/>
</dbReference>
<dbReference type="GO" id="GO:0043953">
    <property type="term" value="P:protein transport by the Tat complex"/>
    <property type="evidence" value="ECO:0007669"/>
    <property type="project" value="UniProtKB-UniRule"/>
</dbReference>
<evidence type="ECO:0000256" key="3">
    <source>
        <dbReference type="ARBA" id="ARBA00022475"/>
    </source>
</evidence>
<dbReference type="EMBL" id="CP009501">
    <property type="protein sequence ID" value="AKB12039.1"/>
    <property type="molecule type" value="Genomic_DNA"/>
</dbReference>
<dbReference type="HAMAP" id="MF_00236">
    <property type="entry name" value="TatA_E"/>
    <property type="match status" value="1"/>
</dbReference>
<gene>
    <name evidence="9" type="primary">tatA</name>
    <name evidence="10" type="ORF">MSTHT_0281</name>
</gene>